<dbReference type="RefSeq" id="WP_184040987.1">
    <property type="nucleotide sequence ID" value="NZ_JACHHY010000019.1"/>
</dbReference>
<dbReference type="InterPro" id="IPR029058">
    <property type="entry name" value="AB_hydrolase_fold"/>
</dbReference>
<gene>
    <name evidence="4" type="ORF">HNQ59_003011</name>
</gene>
<dbReference type="InterPro" id="IPR050565">
    <property type="entry name" value="LYPA1-2/EST-like"/>
</dbReference>
<evidence type="ECO:0000313" key="4">
    <source>
        <dbReference type="EMBL" id="MBB5019703.1"/>
    </source>
</evidence>
<dbReference type="Gene3D" id="3.40.50.1820">
    <property type="entry name" value="alpha/beta hydrolase"/>
    <property type="match status" value="1"/>
</dbReference>
<evidence type="ECO:0000256" key="1">
    <source>
        <dbReference type="ARBA" id="ARBA00006499"/>
    </source>
</evidence>
<dbReference type="PANTHER" id="PTHR10655:SF17">
    <property type="entry name" value="LYSOPHOSPHOLIPASE-LIKE PROTEIN 1"/>
    <property type="match status" value="1"/>
</dbReference>
<dbReference type="EMBL" id="JACHHY010000019">
    <property type="protein sequence ID" value="MBB5019703.1"/>
    <property type="molecule type" value="Genomic_DNA"/>
</dbReference>
<dbReference type="GO" id="GO:0016787">
    <property type="term" value="F:hydrolase activity"/>
    <property type="evidence" value="ECO:0007669"/>
    <property type="project" value="UniProtKB-KW"/>
</dbReference>
<comment type="caution">
    <text evidence="4">The sequence shown here is derived from an EMBL/GenBank/DDBJ whole genome shotgun (WGS) entry which is preliminary data.</text>
</comment>
<accession>A0A840MTT6</accession>
<dbReference type="Pfam" id="PF02230">
    <property type="entry name" value="Abhydrolase_2"/>
    <property type="match status" value="1"/>
</dbReference>
<dbReference type="PANTHER" id="PTHR10655">
    <property type="entry name" value="LYSOPHOSPHOLIPASE-RELATED"/>
    <property type="match status" value="1"/>
</dbReference>
<protein>
    <submittedName>
        <fullName evidence="4">Phospholipase/carboxylesterase</fullName>
    </submittedName>
</protein>
<reference evidence="4 5" key="1">
    <citation type="submission" date="2020-08" db="EMBL/GenBank/DDBJ databases">
        <title>Genomic Encyclopedia of Type Strains, Phase IV (KMG-IV): sequencing the most valuable type-strain genomes for metagenomic binning, comparative biology and taxonomic classification.</title>
        <authorList>
            <person name="Goeker M."/>
        </authorList>
    </citation>
    <scope>NUCLEOTIDE SEQUENCE [LARGE SCALE GENOMIC DNA]</scope>
    <source>
        <strain evidence="4 5">DSM 27165</strain>
    </source>
</reference>
<organism evidence="4 5">
    <name type="scientific">Chitinivorax tropicus</name>
    <dbReference type="NCBI Taxonomy" id="714531"/>
    <lineage>
        <taxon>Bacteria</taxon>
        <taxon>Pseudomonadati</taxon>
        <taxon>Pseudomonadota</taxon>
        <taxon>Betaproteobacteria</taxon>
        <taxon>Chitinivorax</taxon>
    </lineage>
</organism>
<proteinExistence type="inferred from homology"/>
<keyword evidence="5" id="KW-1185">Reference proteome</keyword>
<keyword evidence="2" id="KW-0378">Hydrolase</keyword>
<name>A0A840MTT6_9PROT</name>
<evidence type="ECO:0000313" key="5">
    <source>
        <dbReference type="Proteomes" id="UP000575898"/>
    </source>
</evidence>
<dbReference type="AlphaFoldDB" id="A0A840MTT6"/>
<dbReference type="InterPro" id="IPR003140">
    <property type="entry name" value="PLipase/COase/thioEstase"/>
</dbReference>
<dbReference type="Proteomes" id="UP000575898">
    <property type="component" value="Unassembled WGS sequence"/>
</dbReference>
<evidence type="ECO:0000256" key="2">
    <source>
        <dbReference type="ARBA" id="ARBA00022801"/>
    </source>
</evidence>
<evidence type="ECO:0000259" key="3">
    <source>
        <dbReference type="Pfam" id="PF02230"/>
    </source>
</evidence>
<comment type="similarity">
    <text evidence="1">Belongs to the AB hydrolase superfamily. AB hydrolase 2 family.</text>
</comment>
<feature type="domain" description="Phospholipase/carboxylesterase/thioesterase" evidence="3">
    <location>
        <begin position="8"/>
        <end position="219"/>
    </location>
</feature>
<dbReference type="SUPFAM" id="SSF53474">
    <property type="entry name" value="alpha/beta-Hydrolases"/>
    <property type="match status" value="1"/>
</dbReference>
<sequence length="226" mass="24889">MTQPTLPFVELGPATPHHTIIWLHGLGDDGHGFAPIVPELKLPADQAIRFVFPHAPMRAVTINGGYVMRAWYDILEIGDLSRKLDEANIVESVQAIHQLIDAEISRGVPPSRILLAGFSQGGLIALSAGLTYREPLAGLIALSTYWPDMQHPSLAPDPTHRAVPIFCAHGEVDTVVRPELGHAAFNRLRTAGYTATWHAYDMGHEVCWDEIHDLSAWIQARFADQT</sequence>